<reference evidence="7 8" key="1">
    <citation type="submission" date="2023-12" db="EMBL/GenBank/DDBJ databases">
        <title>A high-quality genome assembly for Dillenia turbinata (Dilleniales).</title>
        <authorList>
            <person name="Chanderbali A."/>
        </authorList>
    </citation>
    <scope>NUCLEOTIDE SEQUENCE [LARGE SCALE GENOMIC DNA]</scope>
    <source>
        <strain evidence="7">LSX21</strain>
        <tissue evidence="7">Leaf</tissue>
    </source>
</reference>
<proteinExistence type="predicted"/>
<accession>A0AAN8V774</accession>
<name>A0AAN8V774_9MAGN</name>
<dbReference type="InterPro" id="IPR000237">
    <property type="entry name" value="GRIP_dom"/>
</dbReference>
<keyword evidence="5" id="KW-0472">Membrane</keyword>
<dbReference type="PANTHER" id="PTHR23157:SF25">
    <property type="entry name" value="GRIP AND COILED-COIL DOMAIN-CONTAINING PROTEIN 1"/>
    <property type="match status" value="1"/>
</dbReference>
<organism evidence="7 8">
    <name type="scientific">Dillenia turbinata</name>
    <dbReference type="NCBI Taxonomy" id="194707"/>
    <lineage>
        <taxon>Eukaryota</taxon>
        <taxon>Viridiplantae</taxon>
        <taxon>Streptophyta</taxon>
        <taxon>Embryophyta</taxon>
        <taxon>Tracheophyta</taxon>
        <taxon>Spermatophyta</taxon>
        <taxon>Magnoliopsida</taxon>
        <taxon>eudicotyledons</taxon>
        <taxon>Gunneridae</taxon>
        <taxon>Pentapetalae</taxon>
        <taxon>Dilleniales</taxon>
        <taxon>Dilleniaceae</taxon>
        <taxon>Dillenia</taxon>
    </lineage>
</organism>
<dbReference type="InterPro" id="IPR051952">
    <property type="entry name" value="Golgi-autophagy_related"/>
</dbReference>
<keyword evidence="8" id="KW-1185">Reference proteome</keyword>
<feature type="domain" description="GRIP" evidence="6">
    <location>
        <begin position="127"/>
        <end position="174"/>
    </location>
</feature>
<keyword evidence="3" id="KW-0963">Cytoplasm</keyword>
<dbReference type="PANTHER" id="PTHR23157">
    <property type="entry name" value="GRIP AND COILED-COIL DOMAIN-CONTAINING PROTEIN 1"/>
    <property type="match status" value="1"/>
</dbReference>
<dbReference type="EMBL" id="JBAMMX010000018">
    <property type="protein sequence ID" value="KAK6922513.1"/>
    <property type="molecule type" value="Genomic_DNA"/>
</dbReference>
<gene>
    <name evidence="7" type="ORF">RJ641_010817</name>
</gene>
<protein>
    <submittedName>
        <fullName evidence="7">GRIP domain</fullName>
    </submittedName>
</protein>
<comment type="subcellular location">
    <subcellularLocation>
        <location evidence="2">Cytoplasm</location>
    </subcellularLocation>
    <subcellularLocation>
        <location evidence="1">Endomembrane system</location>
        <topology evidence="1">Peripheral membrane protein</topology>
    </subcellularLocation>
</comment>
<dbReference type="Proteomes" id="UP001370490">
    <property type="component" value="Unassembled WGS sequence"/>
</dbReference>
<sequence length="216" mass="24913">MKAENDVSLGQHIQKELDELKLRYEKLKEEHYSFHELANRMIGEKDKEISRLIDDNKNLHQSWELKPRILARQQAQRDEELAQSQRHILALQVIHFVIVFNLRRRKSSSQPTGSNVEGGTCNMERSQRREGVDMTYLKNVILKLLETGEVEALLPVIGMLLQFSPEEMQKCHQAYHDSKDAQSPANDTSVSDFPDQITLGLQNFWASLKALSPHDP</sequence>
<feature type="non-terminal residue" evidence="7">
    <location>
        <position position="216"/>
    </location>
</feature>
<evidence type="ECO:0000259" key="6">
    <source>
        <dbReference type="PROSITE" id="PS50913"/>
    </source>
</evidence>
<comment type="caution">
    <text evidence="7">The sequence shown here is derived from an EMBL/GenBank/DDBJ whole genome shotgun (WGS) entry which is preliminary data.</text>
</comment>
<evidence type="ECO:0000256" key="2">
    <source>
        <dbReference type="ARBA" id="ARBA00004496"/>
    </source>
</evidence>
<evidence type="ECO:0000256" key="1">
    <source>
        <dbReference type="ARBA" id="ARBA00004184"/>
    </source>
</evidence>
<evidence type="ECO:0000313" key="7">
    <source>
        <dbReference type="EMBL" id="KAK6922513.1"/>
    </source>
</evidence>
<dbReference type="Pfam" id="PF01465">
    <property type="entry name" value="GRIP"/>
    <property type="match status" value="1"/>
</dbReference>
<dbReference type="GO" id="GO:0005794">
    <property type="term" value="C:Golgi apparatus"/>
    <property type="evidence" value="ECO:0007669"/>
    <property type="project" value="TreeGrafter"/>
</dbReference>
<evidence type="ECO:0000256" key="4">
    <source>
        <dbReference type="ARBA" id="ARBA00023054"/>
    </source>
</evidence>
<keyword evidence="4" id="KW-0175">Coiled coil</keyword>
<evidence type="ECO:0000313" key="8">
    <source>
        <dbReference type="Proteomes" id="UP001370490"/>
    </source>
</evidence>
<evidence type="ECO:0000256" key="5">
    <source>
        <dbReference type="ARBA" id="ARBA00023136"/>
    </source>
</evidence>
<dbReference type="SMART" id="SM00755">
    <property type="entry name" value="Grip"/>
    <property type="match status" value="1"/>
</dbReference>
<dbReference type="AlphaFoldDB" id="A0AAN8V774"/>
<evidence type="ECO:0000256" key="3">
    <source>
        <dbReference type="ARBA" id="ARBA00022490"/>
    </source>
</evidence>
<dbReference type="PROSITE" id="PS50913">
    <property type="entry name" value="GRIP"/>
    <property type="match status" value="1"/>
</dbReference>